<protein>
    <submittedName>
        <fullName evidence="3">Septum formation initiator family protein</fullName>
    </submittedName>
</protein>
<keyword evidence="2" id="KW-0812">Transmembrane</keyword>
<evidence type="ECO:0000256" key="2">
    <source>
        <dbReference type="SAM" id="Phobius"/>
    </source>
</evidence>
<keyword evidence="4" id="KW-1185">Reference proteome</keyword>
<organism evidence="3 4">
    <name type="scientific">Flavobacterium piscisymbiosum</name>
    <dbReference type="NCBI Taxonomy" id="2893753"/>
    <lineage>
        <taxon>Bacteria</taxon>
        <taxon>Pseudomonadati</taxon>
        <taxon>Bacteroidota</taxon>
        <taxon>Flavobacteriia</taxon>
        <taxon>Flavobacteriales</taxon>
        <taxon>Flavobacteriaceae</taxon>
        <taxon>Flavobacterium</taxon>
    </lineage>
</organism>
<evidence type="ECO:0000313" key="3">
    <source>
        <dbReference type="EMBL" id="MCC9066306.1"/>
    </source>
</evidence>
<keyword evidence="2" id="KW-1133">Transmembrane helix</keyword>
<gene>
    <name evidence="3" type="ORF">LNP81_25235</name>
</gene>
<name>A0ABS8MLD6_9FLAO</name>
<feature type="transmembrane region" description="Helical" evidence="2">
    <location>
        <begin position="21"/>
        <end position="45"/>
    </location>
</feature>
<evidence type="ECO:0000313" key="4">
    <source>
        <dbReference type="Proteomes" id="UP001430679"/>
    </source>
</evidence>
<feature type="coiled-coil region" evidence="1">
    <location>
        <begin position="126"/>
        <end position="160"/>
    </location>
</feature>
<keyword evidence="1" id="KW-0175">Coiled coil</keyword>
<comment type="caution">
    <text evidence="3">The sequence shown here is derived from an EMBL/GenBank/DDBJ whole genome shotgun (WGS) entry which is preliminary data.</text>
</comment>
<dbReference type="RefSeq" id="WP_230040170.1">
    <property type="nucleotide sequence ID" value="NZ_JAJJMM010000001.1"/>
</dbReference>
<dbReference type="EMBL" id="JAJJMM010000001">
    <property type="protein sequence ID" value="MCC9066306.1"/>
    <property type="molecule type" value="Genomic_DNA"/>
</dbReference>
<dbReference type="Proteomes" id="UP001430679">
    <property type="component" value="Unassembled WGS sequence"/>
</dbReference>
<accession>A0ABS8MLD6</accession>
<reference evidence="3" key="1">
    <citation type="submission" date="2021-11" db="EMBL/GenBank/DDBJ databases">
        <title>Description of novel Flavobacterium species.</title>
        <authorList>
            <person name="Saticioglu I.B."/>
            <person name="Ay H."/>
            <person name="Altun S."/>
            <person name="Duman M."/>
        </authorList>
    </citation>
    <scope>NUCLEOTIDE SEQUENCE</scope>
    <source>
        <strain evidence="3">F-30</strain>
    </source>
</reference>
<feature type="transmembrane region" description="Helical" evidence="2">
    <location>
        <begin position="65"/>
        <end position="91"/>
    </location>
</feature>
<keyword evidence="2" id="KW-0472">Membrane</keyword>
<proteinExistence type="predicted"/>
<sequence length="292" mass="34316">METIKEFFQNIYDSSTERIKSPLVGSFIISFLIFNWRVFAILFYSEWPVHCRIEWIEDNYCKWPNLLIPIGIALFYIVPLPYINLIIDFLLGKYSKKRAEEKKAKRTGDLHQERDYAALERQVADAKAGTSEINNLQARIESLQQEIKDLTELNKLDHQRWLERGDLALEKENELIKLNQQKDKEIIALKSSITETIHKYENKDELDFVLDPDVNFTIQRTLPKLTEDERNTLKTMFGNGKEHKAFPMLSVHPDNLNRFIDLGIVNLNNQLVTLTRLGRFILIYIQITVKKM</sequence>
<evidence type="ECO:0000256" key="1">
    <source>
        <dbReference type="SAM" id="Coils"/>
    </source>
</evidence>